<evidence type="ECO:0000259" key="3">
    <source>
        <dbReference type="Pfam" id="PF16043"/>
    </source>
</evidence>
<evidence type="ECO:0000256" key="2">
    <source>
        <dbReference type="SAM" id="MobiDB-lite"/>
    </source>
</evidence>
<feature type="coiled-coil region" evidence="1">
    <location>
        <begin position="265"/>
        <end position="411"/>
    </location>
</feature>
<sequence length="618" mass="70393">MATPLDTLSLSQLLDLAIGMPHNGAIHFAAMRKLLRAVLGHLDVQYLTAQEPWTGELSGPSLAELAADVKQMKQDMESYKKLMSEEISGIKAEHSQVSKDIRKILEVQSHMAEDIKRLQEEYYQAMSDYQNLREEIGIIKTTQSNMAEKMRETFASMKKMEDDIGKLREDAVKWKEEISEQITQQLESVLQETKIELKKMEEQQEMRNVMLEEMVNEATNQMNEATNQMKAQLGELGEITGAMQKDTEMEEPECSNCTFNIRVFLRELVKCCEKLKEEVDSLQSRQTAVGKVENIIKQRSQDQQLLQHMENKVRKIQGDCEELSLVSGNLQKDCEEKQKAIEMLFQSLEKLQKEKADEQKMLQNMLTTMDVKADKNALGSKVNCTQFEASMERLNQRLRKMQSQVLGQNEHWNELQEKLSHRIENKLDRGELKAFHEKMEETWKKSIKELEKKMMADSAAGLRKQLPAPFTCLSCDRPVKTQVPGPCPETLPYFQPMPPSKDAQPTQRRTAASGRIARALQSTGDHQRISHLVQRIQASPWNNTRPQGLMAPPNKPSVTKLLGSSSHISKGQKDQPPVVNRAQGEMGPSTSQEQRPAKTCKPKHVSWAPELVQTPLPC</sequence>
<keyword evidence="1" id="KW-0175">Coiled coil</keyword>
<evidence type="ECO:0000313" key="5">
    <source>
        <dbReference type="RefSeq" id="XP_027590241.2"/>
    </source>
</evidence>
<dbReference type="InterPro" id="IPR032013">
    <property type="entry name" value="DUF4795"/>
</dbReference>
<name>A0A6J2HRZ7_9PASS</name>
<dbReference type="RefSeq" id="XP_027590241.2">
    <property type="nucleotide sequence ID" value="XM_027734440.2"/>
</dbReference>
<dbReference type="PANTHER" id="PTHR46766">
    <property type="entry name" value="GLUTAMINE-RICH PROTEIN 2"/>
    <property type="match status" value="1"/>
</dbReference>
<feature type="domain" description="DUF4795" evidence="3">
    <location>
        <begin position="298"/>
        <end position="505"/>
    </location>
</feature>
<evidence type="ECO:0000313" key="4">
    <source>
        <dbReference type="Proteomes" id="UP000504627"/>
    </source>
</evidence>
<dbReference type="GeneID" id="113994907"/>
<evidence type="ECO:0000256" key="1">
    <source>
        <dbReference type="SAM" id="Coils"/>
    </source>
</evidence>
<dbReference type="Pfam" id="PF16043">
    <property type="entry name" value="DUF4795"/>
    <property type="match status" value="1"/>
</dbReference>
<dbReference type="AlphaFoldDB" id="A0A6J2HRZ7"/>
<feature type="region of interest" description="Disordered" evidence="2">
    <location>
        <begin position="542"/>
        <end position="618"/>
    </location>
</feature>
<feature type="coiled-coil region" evidence="1">
    <location>
        <begin position="115"/>
        <end position="235"/>
    </location>
</feature>
<dbReference type="PANTHER" id="PTHR46766:SF1">
    <property type="entry name" value="GLUTAMINE-RICH PROTEIN 2"/>
    <property type="match status" value="1"/>
</dbReference>
<accession>A0A6J2HRZ7</accession>
<gene>
    <name evidence="5" type="primary">LOC113994907</name>
</gene>
<dbReference type="Proteomes" id="UP000504627">
    <property type="component" value="Unplaced"/>
</dbReference>
<organism evidence="4 5">
    <name type="scientific">Pipra filicauda</name>
    <name type="common">Wire-tailed manakin</name>
    <dbReference type="NCBI Taxonomy" id="649802"/>
    <lineage>
        <taxon>Eukaryota</taxon>
        <taxon>Metazoa</taxon>
        <taxon>Chordata</taxon>
        <taxon>Craniata</taxon>
        <taxon>Vertebrata</taxon>
        <taxon>Euteleostomi</taxon>
        <taxon>Archelosauria</taxon>
        <taxon>Archosauria</taxon>
        <taxon>Dinosauria</taxon>
        <taxon>Saurischia</taxon>
        <taxon>Theropoda</taxon>
        <taxon>Coelurosauria</taxon>
        <taxon>Aves</taxon>
        <taxon>Neognathae</taxon>
        <taxon>Neoaves</taxon>
        <taxon>Telluraves</taxon>
        <taxon>Australaves</taxon>
        <taxon>Passeriformes</taxon>
        <taxon>Pipridae</taxon>
        <taxon>Pipra</taxon>
    </lineage>
</organism>
<dbReference type="InParanoid" id="A0A6J2HRZ7"/>
<reference evidence="5" key="1">
    <citation type="submission" date="2025-08" db="UniProtKB">
        <authorList>
            <consortium name="RefSeq"/>
        </authorList>
    </citation>
    <scope>IDENTIFICATION</scope>
    <source>
        <tissue evidence="5">Muscle</tissue>
    </source>
</reference>
<protein>
    <submittedName>
        <fullName evidence="5">Glutamine-rich protein 2-like</fullName>
    </submittedName>
</protein>
<proteinExistence type="predicted"/>
<keyword evidence="4" id="KW-1185">Reference proteome</keyword>